<sequence>MLSIRTQVGLHKKRANQRDRVLSGFVPLRGGLERTCHHPNDHTFPRENSARARPAGRGDEGA</sequence>
<dbReference type="AlphaFoldDB" id="A0A433D0F2"/>
<dbReference type="Proteomes" id="UP000268093">
    <property type="component" value="Unassembled WGS sequence"/>
</dbReference>
<proteinExistence type="predicted"/>
<accession>A0A433D0F2</accession>
<protein>
    <submittedName>
        <fullName evidence="1">Uncharacterized protein</fullName>
    </submittedName>
</protein>
<organism evidence="1 2">
    <name type="scientific">Jimgerdemannia flammicorona</name>
    <dbReference type="NCBI Taxonomy" id="994334"/>
    <lineage>
        <taxon>Eukaryota</taxon>
        <taxon>Fungi</taxon>
        <taxon>Fungi incertae sedis</taxon>
        <taxon>Mucoromycota</taxon>
        <taxon>Mucoromycotina</taxon>
        <taxon>Endogonomycetes</taxon>
        <taxon>Endogonales</taxon>
        <taxon>Endogonaceae</taxon>
        <taxon>Jimgerdemannia</taxon>
    </lineage>
</organism>
<evidence type="ECO:0000313" key="1">
    <source>
        <dbReference type="EMBL" id="RUP44315.1"/>
    </source>
</evidence>
<evidence type="ECO:0000313" key="2">
    <source>
        <dbReference type="Proteomes" id="UP000268093"/>
    </source>
</evidence>
<gene>
    <name evidence="1" type="ORF">BC936DRAFT_149647</name>
</gene>
<keyword evidence="2" id="KW-1185">Reference proteome</keyword>
<name>A0A433D0F2_9FUNG</name>
<reference evidence="1 2" key="1">
    <citation type="journal article" date="2018" name="New Phytol.">
        <title>Phylogenomics of Endogonaceae and evolution of mycorrhizas within Mucoromycota.</title>
        <authorList>
            <person name="Chang Y."/>
            <person name="Desiro A."/>
            <person name="Na H."/>
            <person name="Sandor L."/>
            <person name="Lipzen A."/>
            <person name="Clum A."/>
            <person name="Barry K."/>
            <person name="Grigoriev I.V."/>
            <person name="Martin F.M."/>
            <person name="Stajich J.E."/>
            <person name="Smith M.E."/>
            <person name="Bonito G."/>
            <person name="Spatafora J.W."/>
        </authorList>
    </citation>
    <scope>NUCLEOTIDE SEQUENCE [LARGE SCALE GENOMIC DNA]</scope>
    <source>
        <strain evidence="1 2">GMNB39</strain>
    </source>
</reference>
<dbReference type="EMBL" id="RBNI01009153">
    <property type="protein sequence ID" value="RUP44315.1"/>
    <property type="molecule type" value="Genomic_DNA"/>
</dbReference>
<comment type="caution">
    <text evidence="1">The sequence shown here is derived from an EMBL/GenBank/DDBJ whole genome shotgun (WGS) entry which is preliminary data.</text>
</comment>